<evidence type="ECO:0000256" key="1">
    <source>
        <dbReference type="SAM" id="MobiDB-lite"/>
    </source>
</evidence>
<name>M0MR34_9EURY</name>
<dbReference type="STRING" id="1227456.C450_20361"/>
<dbReference type="Proteomes" id="UP000011625">
    <property type="component" value="Unassembled WGS sequence"/>
</dbReference>
<comment type="caution">
    <text evidence="2">The sequence shown here is derived from an EMBL/GenBank/DDBJ whole genome shotgun (WGS) entry which is preliminary data.</text>
</comment>
<feature type="region of interest" description="Disordered" evidence="1">
    <location>
        <begin position="73"/>
        <end position="96"/>
    </location>
</feature>
<evidence type="ECO:0000313" key="3">
    <source>
        <dbReference type="Proteomes" id="UP000011625"/>
    </source>
</evidence>
<accession>M0MR34</accession>
<dbReference type="PATRIC" id="fig|1227456.3.peg.4107"/>
<gene>
    <name evidence="2" type="ORF">C450_20361</name>
</gene>
<organism evidence="2 3">
    <name type="scientific">Halococcus salifodinae DSM 8989</name>
    <dbReference type="NCBI Taxonomy" id="1227456"/>
    <lineage>
        <taxon>Archaea</taxon>
        <taxon>Methanobacteriati</taxon>
        <taxon>Methanobacteriota</taxon>
        <taxon>Stenosarchaea group</taxon>
        <taxon>Halobacteria</taxon>
        <taxon>Halobacteriales</taxon>
        <taxon>Halococcaceae</taxon>
        <taxon>Halococcus</taxon>
    </lineage>
</organism>
<feature type="compositionally biased region" description="Basic and acidic residues" evidence="1">
    <location>
        <begin position="79"/>
        <end position="96"/>
    </location>
</feature>
<dbReference type="AlphaFoldDB" id="M0MR34"/>
<dbReference type="RefSeq" id="WP_005046884.1">
    <property type="nucleotide sequence ID" value="NZ_AOME01000105.1"/>
</dbReference>
<dbReference type="OrthoDB" id="39930at2157"/>
<sequence>MSTDRKEEMITIRLDQDLKAKMDEREEINWSGVARKAIRTTIEDLETMDEIASQNQLTEEEAQEIAEQITEAANKRAQTAHEKDENETSTHRVTDG</sequence>
<protein>
    <recommendedName>
        <fullName evidence="4">Ribbon-helix-helix protein CopG domain-containing protein</fullName>
    </recommendedName>
</protein>
<evidence type="ECO:0008006" key="4">
    <source>
        <dbReference type="Google" id="ProtNLM"/>
    </source>
</evidence>
<keyword evidence="3" id="KW-1185">Reference proteome</keyword>
<proteinExistence type="predicted"/>
<dbReference type="EMBL" id="AOME01000105">
    <property type="protein sequence ID" value="EMA48066.1"/>
    <property type="molecule type" value="Genomic_DNA"/>
</dbReference>
<reference evidence="2 3" key="1">
    <citation type="journal article" date="2014" name="PLoS Genet.">
        <title>Phylogenetically driven sequencing of extremely halophilic archaea reveals strategies for static and dynamic osmo-response.</title>
        <authorList>
            <person name="Becker E.A."/>
            <person name="Seitzer P.M."/>
            <person name="Tritt A."/>
            <person name="Larsen D."/>
            <person name="Krusor M."/>
            <person name="Yao A.I."/>
            <person name="Wu D."/>
            <person name="Madern D."/>
            <person name="Eisen J.A."/>
            <person name="Darling A.E."/>
            <person name="Facciotti M.T."/>
        </authorList>
    </citation>
    <scope>NUCLEOTIDE SEQUENCE [LARGE SCALE GENOMIC DNA]</scope>
    <source>
        <strain evidence="2 3">DSM 8989</strain>
    </source>
</reference>
<evidence type="ECO:0000313" key="2">
    <source>
        <dbReference type="EMBL" id="EMA48066.1"/>
    </source>
</evidence>